<keyword evidence="5" id="KW-0130">Cell adhesion</keyword>
<dbReference type="PANTHER" id="PTHR44170:SF56">
    <property type="entry name" value="FIBRONECTIN TYPE-III DOMAIN-CONTAINING PROTEIN"/>
    <property type="match status" value="1"/>
</dbReference>
<dbReference type="FunFam" id="2.60.40.10:FF:000333">
    <property type="entry name" value="Down syndrome cell adhesion molecule"/>
    <property type="match status" value="1"/>
</dbReference>
<dbReference type="Pfam" id="PF13927">
    <property type="entry name" value="Ig_3"/>
    <property type="match status" value="3"/>
</dbReference>
<dbReference type="Gene3D" id="2.60.40.10">
    <property type="entry name" value="Immunoglobulins"/>
    <property type="match status" value="16"/>
</dbReference>
<dbReference type="SUPFAM" id="SSF49265">
    <property type="entry name" value="Fibronectin type III"/>
    <property type="match status" value="4"/>
</dbReference>
<evidence type="ECO:0000256" key="1">
    <source>
        <dbReference type="ARBA" id="ARBA00004479"/>
    </source>
</evidence>
<dbReference type="InterPro" id="IPR003599">
    <property type="entry name" value="Ig_sub"/>
</dbReference>
<dbReference type="FunFam" id="2.60.40.10:FF:000017">
    <property type="entry name" value="Down syndrome cell adhesion molecule b"/>
    <property type="match status" value="1"/>
</dbReference>
<protein>
    <submittedName>
        <fullName evidence="12">Uncharacterized protein</fullName>
    </submittedName>
</protein>
<keyword evidence="6 11" id="KW-1133">Transmembrane helix</keyword>
<dbReference type="SMART" id="SM00409">
    <property type="entry name" value="IG"/>
    <property type="match status" value="9"/>
</dbReference>
<evidence type="ECO:0000256" key="5">
    <source>
        <dbReference type="ARBA" id="ARBA00022889"/>
    </source>
</evidence>
<dbReference type="SUPFAM" id="SSF48726">
    <property type="entry name" value="Immunoglobulin"/>
    <property type="match status" value="7"/>
</dbReference>
<evidence type="ECO:0000256" key="11">
    <source>
        <dbReference type="SAM" id="Phobius"/>
    </source>
</evidence>
<dbReference type="VEuPathDB" id="VectorBase:AALB004359"/>
<dbReference type="PANTHER" id="PTHR44170">
    <property type="entry name" value="PROTEIN SIDEKICK"/>
    <property type="match status" value="1"/>
</dbReference>
<keyword evidence="4" id="KW-0677">Repeat</keyword>
<evidence type="ECO:0000313" key="12">
    <source>
        <dbReference type="EnsemblMetazoa" id="AALB004359-PA"/>
    </source>
</evidence>
<dbReference type="STRING" id="7167.A0A182FCX3"/>
<keyword evidence="9" id="KW-0393">Immunoglobulin domain</keyword>
<evidence type="ECO:0000256" key="7">
    <source>
        <dbReference type="ARBA" id="ARBA00023136"/>
    </source>
</evidence>
<evidence type="ECO:0000256" key="6">
    <source>
        <dbReference type="ARBA" id="ARBA00022989"/>
    </source>
</evidence>
<dbReference type="Pfam" id="PF25059">
    <property type="entry name" value="FN3_DSCAM-DSCAML_C"/>
    <property type="match status" value="1"/>
</dbReference>
<keyword evidence="2 11" id="KW-0812">Transmembrane</keyword>
<dbReference type="InterPro" id="IPR056754">
    <property type="entry name" value="DSCAM/DSCAML_C"/>
</dbReference>
<name>A0A182FCX3_ANOAL</name>
<dbReference type="FunFam" id="2.60.40.10:FF:000093">
    <property type="entry name" value="Down syndrome cell adhesion molecule, isoform B"/>
    <property type="match status" value="1"/>
</dbReference>
<dbReference type="InterPro" id="IPR003598">
    <property type="entry name" value="Ig_sub2"/>
</dbReference>
<evidence type="ECO:0000256" key="8">
    <source>
        <dbReference type="ARBA" id="ARBA00023157"/>
    </source>
</evidence>
<reference evidence="12 13" key="1">
    <citation type="journal article" date="2017" name="G3 (Bethesda)">
        <title>The Physical Genome Mapping of Anopheles albimanus Corrected Scaffold Misassemblies and Identified Interarm Rearrangements in Genus Anopheles.</title>
        <authorList>
            <person name="Artemov G.N."/>
            <person name="Peery A.N."/>
            <person name="Jiang X."/>
            <person name="Tu Z."/>
            <person name="Stegniy V.N."/>
            <person name="Sharakhova M.V."/>
            <person name="Sharakhov I.V."/>
        </authorList>
    </citation>
    <scope>NUCLEOTIDE SEQUENCE [LARGE SCALE GENOMIC DNA]</scope>
    <source>
        <strain evidence="12 13">ALBI9_A</strain>
    </source>
</reference>
<dbReference type="Pfam" id="PF00041">
    <property type="entry name" value="fn3"/>
    <property type="match status" value="5"/>
</dbReference>
<dbReference type="CDD" id="cd00063">
    <property type="entry name" value="FN3"/>
    <property type="match status" value="5"/>
</dbReference>
<dbReference type="Pfam" id="PF07679">
    <property type="entry name" value="I-set"/>
    <property type="match status" value="5"/>
</dbReference>
<organism evidence="12 13">
    <name type="scientific">Anopheles albimanus</name>
    <name type="common">New world malaria mosquito</name>
    <dbReference type="NCBI Taxonomy" id="7167"/>
    <lineage>
        <taxon>Eukaryota</taxon>
        <taxon>Metazoa</taxon>
        <taxon>Ecdysozoa</taxon>
        <taxon>Arthropoda</taxon>
        <taxon>Hexapoda</taxon>
        <taxon>Insecta</taxon>
        <taxon>Pterygota</taxon>
        <taxon>Neoptera</taxon>
        <taxon>Endopterygota</taxon>
        <taxon>Diptera</taxon>
        <taxon>Nematocera</taxon>
        <taxon>Culicoidea</taxon>
        <taxon>Culicidae</taxon>
        <taxon>Anophelinae</taxon>
        <taxon>Anopheles</taxon>
    </lineage>
</organism>
<dbReference type="InterPro" id="IPR036116">
    <property type="entry name" value="FN3_sf"/>
</dbReference>
<dbReference type="EnsemblMetazoa" id="AALB004359-RA">
    <property type="protein sequence ID" value="AALB004359-PA"/>
    <property type="gene ID" value="AALB004359"/>
</dbReference>
<dbReference type="PROSITE" id="PS50853">
    <property type="entry name" value="FN3"/>
    <property type="match status" value="6"/>
</dbReference>
<evidence type="ECO:0000313" key="13">
    <source>
        <dbReference type="Proteomes" id="UP000069272"/>
    </source>
</evidence>
<dbReference type="CDD" id="cd00096">
    <property type="entry name" value="Ig"/>
    <property type="match status" value="1"/>
</dbReference>
<dbReference type="GO" id="GO:0048812">
    <property type="term" value="P:neuron projection morphogenesis"/>
    <property type="evidence" value="ECO:0007669"/>
    <property type="project" value="UniProtKB-ARBA"/>
</dbReference>
<evidence type="ECO:0000256" key="2">
    <source>
        <dbReference type="ARBA" id="ARBA00022692"/>
    </source>
</evidence>
<dbReference type="Proteomes" id="UP000069272">
    <property type="component" value="Chromosome 3L"/>
</dbReference>
<dbReference type="InterPro" id="IPR013783">
    <property type="entry name" value="Ig-like_fold"/>
</dbReference>
<dbReference type="SMART" id="SM00060">
    <property type="entry name" value="FN3"/>
    <property type="match status" value="6"/>
</dbReference>
<dbReference type="InterPro" id="IPR036179">
    <property type="entry name" value="Ig-like_dom_sf"/>
</dbReference>
<feature type="transmembrane region" description="Helical" evidence="11">
    <location>
        <begin position="1705"/>
        <end position="1726"/>
    </location>
</feature>
<dbReference type="InterPro" id="IPR013098">
    <property type="entry name" value="Ig_I-set"/>
</dbReference>
<dbReference type="InterPro" id="IPR003961">
    <property type="entry name" value="FN3_dom"/>
</dbReference>
<dbReference type="InterPro" id="IPR007110">
    <property type="entry name" value="Ig-like_dom"/>
</dbReference>
<accession>A0A182FCX3</accession>
<dbReference type="SMART" id="SM00408">
    <property type="entry name" value="IGc2"/>
    <property type="match status" value="8"/>
</dbReference>
<dbReference type="FunFam" id="2.60.40.10:FF:000104">
    <property type="entry name" value="Down syndrome cell adhesion molecule b"/>
    <property type="match status" value="1"/>
</dbReference>
<dbReference type="GO" id="GO:0098609">
    <property type="term" value="P:cell-cell adhesion"/>
    <property type="evidence" value="ECO:0007669"/>
    <property type="project" value="TreeGrafter"/>
</dbReference>
<keyword evidence="8" id="KW-1015">Disulfide bond</keyword>
<keyword evidence="3" id="KW-0732">Signal</keyword>
<evidence type="ECO:0000256" key="10">
    <source>
        <dbReference type="SAM" id="MobiDB-lite"/>
    </source>
</evidence>
<feature type="region of interest" description="Disordered" evidence="10">
    <location>
        <begin position="271"/>
        <end position="303"/>
    </location>
</feature>
<dbReference type="PROSITE" id="PS50835">
    <property type="entry name" value="IG_LIKE"/>
    <property type="match status" value="9"/>
</dbReference>
<proteinExistence type="predicted"/>
<keyword evidence="7 11" id="KW-0472">Membrane</keyword>
<comment type="subcellular location">
    <subcellularLocation>
        <location evidence="1">Membrane</location>
        <topology evidence="1">Single-pass type I membrane protein</topology>
    </subcellularLocation>
</comment>
<evidence type="ECO:0000256" key="3">
    <source>
        <dbReference type="ARBA" id="ARBA00022729"/>
    </source>
</evidence>
<feature type="compositionally biased region" description="Polar residues" evidence="10">
    <location>
        <begin position="276"/>
        <end position="303"/>
    </location>
</feature>
<keyword evidence="13" id="KW-1185">Reference proteome</keyword>
<dbReference type="VEuPathDB" id="VectorBase:AALB20_034442"/>
<dbReference type="GO" id="GO:0016020">
    <property type="term" value="C:membrane"/>
    <property type="evidence" value="ECO:0007669"/>
    <property type="project" value="UniProtKB-SubCell"/>
</dbReference>
<reference evidence="12" key="2">
    <citation type="submission" date="2022-08" db="UniProtKB">
        <authorList>
            <consortium name="EnsemblMetazoa"/>
        </authorList>
    </citation>
    <scope>IDENTIFICATION</scope>
    <source>
        <strain evidence="12">STECLA/ALBI9_A</strain>
    </source>
</reference>
<evidence type="ECO:0000256" key="9">
    <source>
        <dbReference type="ARBA" id="ARBA00023319"/>
    </source>
</evidence>
<sequence length="2029" mass="224633">MDVIQTVASRSLPGILQYITLAILIKETGHALSSENLQMPNFLHELPSSIIFSNDTGSSHLVCQAYGGPQMIIQWILKDGSVVSSVPGLRQALPNGTLYFPPFAGHLFRTDVHDTTYRCRISYSYYVLLSHDIRVRAVVRQPYEVKVESVDVTLGNTAFLKCFISPHVREFVHVSSWYGEKEILLPGRSDIGTRYVVTTPGGELCIRNVNEEDRLKRFSCVTVDTLTGERKTSEAVLLTLKGWFAAPHQHQHEGLYRSSNTITASSIAAHTDTPETDNTPNMAPSTSQKSVSELSTGKGSSVQLPCNVQGSPVPSFSWFRISDTGSLYTVPSSQRIVPSQSLLFIRNADERDAGRWICKAFNQFGEQKLEMHLTVSNELMAHIHPQIQIINSGSSALLNCSIFGGEVNKIEWFHNGQELFANGRSERSVSLLSANSLKIDRVSKKDQGIYQCIVSNARSSAQGASELKLGESPPEISYGFVEQNVRPAAYISLKCSATGSPPPQFVWLLDYQPILDVSSLHRYSMDQFLDINSQVTTHLNISHVHSDDGGLYTCAATNSMGTAAHKARLNVYGPPYVRAIGPITAVAGEPIELHCAYSGHPIQSVRWIRGGNELVSGTRYSVADVKHGGYLKIYTVDPAQDRGPYTCIVTGPNGDEGRRELQLVVHSPPVIEPFSFPKVMKVGGRAQLTCSVSAGDMPIYFSWKKDGIAIAPDLHISEKKEEFFSLLVLKDITARHSGRYTCFATNTAAQTSYTAELLVQVPPAWTQEPHDIAVVLGHPIVIPCEADGFPQPKITWFRGKGKVSTDFHSIPSKNNSLSINYATSPDAGYYMCEAANGIGSSLKKIIHVDVNEAVHFESPVKNVSARRNDAVMLECLALGDEPINIIWTHKSQRIDFNNYRYNIIEMKESAGVRSQLSISLTERYDSGKYVCTAENLYGTSEHVIYLAVQERPDAPSDLEVMEVTSRSIRLSWKRPYDGMSPVLSYLVQYHPVKLAAKDLTDSAPVVLRSEPTFWESSQTVNVTFSKVNMIKSIDGGVRDETSLGGLLPATQYLLRMLAINEIECSTFTPPVAVRTQEEAPSEAPGGLKVKAGAMGELVLTWQIPNRATWNGELLGYTVSCIEERTNINFIASPGNISNTTVTVHGWATTKTALARLKKFTRYALRIRTYNSIAPGPWSSVVYGTTLEDAPEAEPQNVSCASLSSQSIKVQWQEPPPQFHNGVLQGYKILYRPLTKNNEFVYPFEIKRTSNLETYLHALMKATNYSIQVLSFTLSGDGVASAPVYCATEEDVPEAPAGIKALTLTADSILVSWLPPVHPNGIITHYTVYGKDHGKKGSAKHNIVRVDESGRPSMFEVRGLSENNKYDFWVTAATAKGEGDPTQVVSQTTNPRPPAKIASFSRLLKVPVGVSLVLECVAVGNPTPRTRWLTKDQAVTFSQYYVISQGFLKIHSVEPQIAGNFTCSAKNLFGEDEIHYTLIALQTPNVTQLSVQYTSFDSLRVTWEVASDGGAPIQGYTLYYRTATGTWSNVAIPSDQVAYTLNGLKCGTQYILKINAHNKVGIGAFTEEMAVRTKGKAPQIPEERELFSTNSTCLNLFLTYWLNGGCPISHFAIEYRRLHTPFWTIVSSDLSGTDQHSNGSISFCDFVPGTWYELKITSNNDAGKTMAQYNFATLTQTGERVPPPEYKAMEEDSNDTDLLQQEEFQWLQSTIMIVTIIVVVLCLVVVAKYRGILCFTSNADRYSTQTLSADLSLKEQSENIRNQQVYSASPVKVINNKDENSEMYEISPYATFNASTGRLCKEPRNLNPSNIDYSLQFRTFGHPECELNATAYPLLESTGHMPGHIKGKSSWHKQQFYNTGHETPLNLPSSTKSIATKWDDGALRRMGQRNFGPSNYSESDSSSPINEFSNAPTFRIPSNKTPCPNILHHESSTESIKELSPVRDHRVATPRHVQAASAKGHFGHQLRTAKDNHCLDMQPSSSTHRYHNKTYVTAADFSETESDRERALDLEVQRAMEKAIRQDECKSSTR</sequence>
<evidence type="ECO:0000256" key="4">
    <source>
        <dbReference type="ARBA" id="ARBA00022737"/>
    </source>
</evidence>